<accession>A0A7S3RLE1</accession>
<dbReference type="EMBL" id="HBIQ01013466">
    <property type="protein sequence ID" value="CAE0526993.1"/>
    <property type="molecule type" value="Transcribed_RNA"/>
</dbReference>
<evidence type="ECO:0000313" key="1">
    <source>
        <dbReference type="EMBL" id="CAE0526993.1"/>
    </source>
</evidence>
<reference evidence="1" key="1">
    <citation type="submission" date="2021-01" db="EMBL/GenBank/DDBJ databases">
        <authorList>
            <person name="Corre E."/>
            <person name="Pelletier E."/>
            <person name="Niang G."/>
            <person name="Scheremetjew M."/>
            <person name="Finn R."/>
            <person name="Kale V."/>
            <person name="Holt S."/>
            <person name="Cochrane G."/>
            <person name="Meng A."/>
            <person name="Brown T."/>
            <person name="Cohen L."/>
        </authorList>
    </citation>
    <scope>NUCLEOTIDE SEQUENCE</scope>
    <source>
        <strain evidence="1">SPMC142</strain>
    </source>
</reference>
<organism evidence="1">
    <name type="scientific">Strombidinopsis acuminata</name>
    <dbReference type="NCBI Taxonomy" id="141414"/>
    <lineage>
        <taxon>Eukaryota</taxon>
        <taxon>Sar</taxon>
        <taxon>Alveolata</taxon>
        <taxon>Ciliophora</taxon>
        <taxon>Intramacronucleata</taxon>
        <taxon>Spirotrichea</taxon>
        <taxon>Choreotrichia</taxon>
        <taxon>Choreotrichida</taxon>
        <taxon>Strombidinopsidae</taxon>
        <taxon>Strombidinopsis</taxon>
    </lineage>
</organism>
<dbReference type="AlphaFoldDB" id="A0A7S3RLE1"/>
<sequence>MVGVELAQNLLVEGGARGFNDTHVAGRADRIDALPGCVKGGLVFADALNADLGLLVHRVADRPLDDSEVDAVLLAHVDALAESVLVEKMADQADGEALQVVAL</sequence>
<protein>
    <submittedName>
        <fullName evidence="1">Uncharacterized protein</fullName>
    </submittedName>
</protein>
<name>A0A7S3RLE1_9SPIT</name>
<proteinExistence type="predicted"/>
<gene>
    <name evidence="1" type="ORF">SACU0126_LOCUS4264</name>
</gene>